<reference evidence="1 2" key="1">
    <citation type="journal article" date="2019" name="Int. J. Syst. Evol. Microbiol.">
        <title>The Global Catalogue of Microorganisms (GCM) 10K type strain sequencing project: providing services to taxonomists for standard genome sequencing and annotation.</title>
        <authorList>
            <consortium name="The Broad Institute Genomics Platform"/>
            <consortium name="The Broad Institute Genome Sequencing Center for Infectious Disease"/>
            <person name="Wu L."/>
            <person name="Ma J."/>
        </authorList>
    </citation>
    <scope>NUCLEOTIDE SEQUENCE [LARGE SCALE GENOMIC DNA]</scope>
    <source>
        <strain evidence="1 2">JCM 10303</strain>
    </source>
</reference>
<gene>
    <name evidence="1" type="ORF">GCM10009533_52710</name>
</gene>
<accession>A0ABN1DMJ0</accession>
<keyword evidence="2" id="KW-1185">Reference proteome</keyword>
<organism evidence="1 2">
    <name type="scientific">Saccharopolyspora erythraea</name>
    <name type="common">Streptomyces erythraeus</name>
    <dbReference type="NCBI Taxonomy" id="1836"/>
    <lineage>
        <taxon>Bacteria</taxon>
        <taxon>Bacillati</taxon>
        <taxon>Actinomycetota</taxon>
        <taxon>Actinomycetes</taxon>
        <taxon>Pseudonocardiales</taxon>
        <taxon>Pseudonocardiaceae</taxon>
        <taxon>Saccharopolyspora</taxon>
    </lineage>
</organism>
<dbReference type="Proteomes" id="UP001500729">
    <property type="component" value="Unassembled WGS sequence"/>
</dbReference>
<proteinExistence type="predicted"/>
<protein>
    <submittedName>
        <fullName evidence="1">Uncharacterized protein</fullName>
    </submittedName>
</protein>
<sequence>MRLRVTRRRSPEHHLDCVLHSSGEVRDFFVGHPCRSPARTLVPLDVGAGNAVAVSIAWVRTRG</sequence>
<dbReference type="RefSeq" id="WP_009948378.1">
    <property type="nucleotide sequence ID" value="NZ_BAAAGS010000043.1"/>
</dbReference>
<evidence type="ECO:0000313" key="1">
    <source>
        <dbReference type="EMBL" id="GAA0547421.1"/>
    </source>
</evidence>
<comment type="caution">
    <text evidence="1">The sequence shown here is derived from an EMBL/GenBank/DDBJ whole genome shotgun (WGS) entry which is preliminary data.</text>
</comment>
<dbReference type="EMBL" id="BAAAGS010000043">
    <property type="protein sequence ID" value="GAA0547421.1"/>
    <property type="molecule type" value="Genomic_DNA"/>
</dbReference>
<name>A0ABN1DMJ0_SACER</name>
<evidence type="ECO:0000313" key="2">
    <source>
        <dbReference type="Proteomes" id="UP001500729"/>
    </source>
</evidence>